<keyword evidence="3 7" id="KW-0808">Transferase</keyword>
<protein>
    <recommendedName>
        <fullName evidence="2">glutathione transferase</fullName>
        <ecNumber evidence="2">2.5.1.18</ecNumber>
    </recommendedName>
</protein>
<dbReference type="PANTHER" id="PTHR44051:SF9">
    <property type="entry name" value="GLUTATHIONE S-TRANSFERASE 1"/>
    <property type="match status" value="1"/>
</dbReference>
<dbReference type="OrthoDB" id="2098326at2759"/>
<dbReference type="Gene3D" id="1.20.1050.10">
    <property type="match status" value="1"/>
</dbReference>
<dbReference type="HOGENOM" id="CLU_011226_15_0_1"/>
<dbReference type="InterPro" id="IPR004045">
    <property type="entry name" value="Glutathione_S-Trfase_N"/>
</dbReference>
<gene>
    <name evidence="7" type="ORF">UCRPA7_6363</name>
</gene>
<comment type="catalytic activity">
    <reaction evidence="4">
        <text>RX + glutathione = an S-substituted glutathione + a halide anion + H(+)</text>
        <dbReference type="Rhea" id="RHEA:16437"/>
        <dbReference type="ChEBI" id="CHEBI:15378"/>
        <dbReference type="ChEBI" id="CHEBI:16042"/>
        <dbReference type="ChEBI" id="CHEBI:17792"/>
        <dbReference type="ChEBI" id="CHEBI:57925"/>
        <dbReference type="ChEBI" id="CHEBI:90779"/>
        <dbReference type="EC" id="2.5.1.18"/>
    </reaction>
</comment>
<dbReference type="eggNOG" id="KOG0867">
    <property type="taxonomic scope" value="Eukaryota"/>
</dbReference>
<evidence type="ECO:0000313" key="8">
    <source>
        <dbReference type="Proteomes" id="UP000014074"/>
    </source>
</evidence>
<feature type="domain" description="GST N-terminal" evidence="5">
    <location>
        <begin position="5"/>
        <end position="91"/>
    </location>
</feature>
<dbReference type="SUPFAM" id="SSF47616">
    <property type="entry name" value="GST C-terminal domain-like"/>
    <property type="match status" value="1"/>
</dbReference>
<dbReference type="Proteomes" id="UP000014074">
    <property type="component" value="Unassembled WGS sequence"/>
</dbReference>
<dbReference type="KEGG" id="tmn:UCRPA7_6363"/>
<dbReference type="InterPro" id="IPR004046">
    <property type="entry name" value="GST_C"/>
</dbReference>
<dbReference type="GO" id="GO:0004602">
    <property type="term" value="F:glutathione peroxidase activity"/>
    <property type="evidence" value="ECO:0007669"/>
    <property type="project" value="UniProtKB-ARBA"/>
</dbReference>
<organism evidence="7 8">
    <name type="scientific">Phaeoacremonium minimum (strain UCR-PA7)</name>
    <name type="common">Esca disease fungus</name>
    <name type="synonym">Togninia minima</name>
    <dbReference type="NCBI Taxonomy" id="1286976"/>
    <lineage>
        <taxon>Eukaryota</taxon>
        <taxon>Fungi</taxon>
        <taxon>Dikarya</taxon>
        <taxon>Ascomycota</taxon>
        <taxon>Pezizomycotina</taxon>
        <taxon>Sordariomycetes</taxon>
        <taxon>Sordariomycetidae</taxon>
        <taxon>Togniniales</taxon>
        <taxon>Togniniaceae</taxon>
        <taxon>Phaeoacremonium</taxon>
    </lineage>
</organism>
<name>R8BFK3_PHAM7</name>
<evidence type="ECO:0000313" key="7">
    <source>
        <dbReference type="EMBL" id="EON98067.1"/>
    </source>
</evidence>
<dbReference type="InterPro" id="IPR010987">
    <property type="entry name" value="Glutathione-S-Trfase_C-like"/>
</dbReference>
<feature type="domain" description="GST C-terminal" evidence="6">
    <location>
        <begin position="122"/>
        <end position="258"/>
    </location>
</feature>
<dbReference type="CDD" id="cd03046">
    <property type="entry name" value="GST_N_GTT1_like"/>
    <property type="match status" value="1"/>
</dbReference>
<evidence type="ECO:0000259" key="5">
    <source>
        <dbReference type="PROSITE" id="PS50404"/>
    </source>
</evidence>
<sequence length="266" mass="30210">MTAADAKIKLHWLNGSRAQAILWLLEELEVPYELEVYHRQPNFLAPPELEKIHPLGKSPLITITTSDGDSKVLAESGFIMQYLCEHFGKGKSLVPKRWKDGQEGQLGGETEEWMRFQYTLYYSEGSFMPYAWLHLILSTIKGPAVPFFVRPISAMISNKVSSMLVYPNIKRHFTFLERQLETSPNGGNYLAGEHLTAADIIMSYPLIAGKNSFNGMGQWEKGTIQETYPKAFAYISRLENEPGWTRSADKIREIDGKFSVSPRDDI</sequence>
<dbReference type="EMBL" id="KB933236">
    <property type="protein sequence ID" value="EON98067.1"/>
    <property type="molecule type" value="Genomic_DNA"/>
</dbReference>
<evidence type="ECO:0000256" key="3">
    <source>
        <dbReference type="ARBA" id="ARBA00022679"/>
    </source>
</evidence>
<dbReference type="EC" id="2.5.1.18" evidence="2"/>
<dbReference type="InterPro" id="IPR036282">
    <property type="entry name" value="Glutathione-S-Trfase_C_sf"/>
</dbReference>
<evidence type="ECO:0000256" key="4">
    <source>
        <dbReference type="ARBA" id="ARBA00047960"/>
    </source>
</evidence>
<dbReference type="PROSITE" id="PS50405">
    <property type="entry name" value="GST_CTER"/>
    <property type="match status" value="1"/>
</dbReference>
<dbReference type="Gene3D" id="3.40.30.10">
    <property type="entry name" value="Glutaredoxin"/>
    <property type="match status" value="1"/>
</dbReference>
<dbReference type="GeneID" id="19327011"/>
<evidence type="ECO:0000259" key="6">
    <source>
        <dbReference type="PROSITE" id="PS50405"/>
    </source>
</evidence>
<dbReference type="PANTHER" id="PTHR44051">
    <property type="entry name" value="GLUTATHIONE S-TRANSFERASE-RELATED"/>
    <property type="match status" value="1"/>
</dbReference>
<dbReference type="Pfam" id="PF02798">
    <property type="entry name" value="GST_N"/>
    <property type="match status" value="1"/>
</dbReference>
<keyword evidence="8" id="KW-1185">Reference proteome</keyword>
<dbReference type="PROSITE" id="PS50404">
    <property type="entry name" value="GST_NTER"/>
    <property type="match status" value="1"/>
</dbReference>
<proteinExistence type="inferred from homology"/>
<dbReference type="GO" id="GO:0005737">
    <property type="term" value="C:cytoplasm"/>
    <property type="evidence" value="ECO:0007669"/>
    <property type="project" value="UniProtKB-ARBA"/>
</dbReference>
<dbReference type="RefSeq" id="XP_007917092.1">
    <property type="nucleotide sequence ID" value="XM_007918901.1"/>
</dbReference>
<dbReference type="GO" id="GO:0004364">
    <property type="term" value="F:glutathione transferase activity"/>
    <property type="evidence" value="ECO:0007669"/>
    <property type="project" value="UniProtKB-EC"/>
</dbReference>
<evidence type="ECO:0000256" key="1">
    <source>
        <dbReference type="ARBA" id="ARBA00007409"/>
    </source>
</evidence>
<dbReference type="InterPro" id="IPR036249">
    <property type="entry name" value="Thioredoxin-like_sf"/>
</dbReference>
<dbReference type="FunFam" id="3.40.30.10:FF:000156">
    <property type="entry name" value="Glutathione S-transferase 1"/>
    <property type="match status" value="1"/>
</dbReference>
<reference evidence="8" key="1">
    <citation type="journal article" date="2013" name="Genome Announc.">
        <title>Draft genome sequence of the ascomycete Phaeoacremonium aleophilum strain UCR-PA7, a causal agent of the esca disease complex in grapevines.</title>
        <authorList>
            <person name="Blanco-Ulate B."/>
            <person name="Rolshausen P."/>
            <person name="Cantu D."/>
        </authorList>
    </citation>
    <scope>NUCLEOTIDE SEQUENCE [LARGE SCALE GENOMIC DNA]</scope>
    <source>
        <strain evidence="8">UCR-PA7</strain>
    </source>
</reference>
<dbReference type="InterPro" id="IPR040079">
    <property type="entry name" value="Glutathione_S-Trfase"/>
</dbReference>
<evidence type="ECO:0000256" key="2">
    <source>
        <dbReference type="ARBA" id="ARBA00012452"/>
    </source>
</evidence>
<dbReference type="SFLD" id="SFLDS00019">
    <property type="entry name" value="Glutathione_Transferase_(cytos"/>
    <property type="match status" value="1"/>
</dbReference>
<dbReference type="SUPFAM" id="SSF52833">
    <property type="entry name" value="Thioredoxin-like"/>
    <property type="match status" value="1"/>
</dbReference>
<dbReference type="Pfam" id="PF14497">
    <property type="entry name" value="GST_C_3"/>
    <property type="match status" value="1"/>
</dbReference>
<dbReference type="AlphaFoldDB" id="R8BFK3"/>
<accession>R8BFK3</accession>
<comment type="similarity">
    <text evidence="1">Belongs to the GST superfamily.</text>
</comment>
<dbReference type="SFLD" id="SFLDG00358">
    <property type="entry name" value="Main_(cytGST)"/>
    <property type="match status" value="1"/>
</dbReference>